<gene>
    <name evidence="2" type="ORF">EYF80_035669</name>
</gene>
<proteinExistence type="predicted"/>
<organism evidence="2 3">
    <name type="scientific">Liparis tanakae</name>
    <name type="common">Tanaka's snailfish</name>
    <dbReference type="NCBI Taxonomy" id="230148"/>
    <lineage>
        <taxon>Eukaryota</taxon>
        <taxon>Metazoa</taxon>
        <taxon>Chordata</taxon>
        <taxon>Craniata</taxon>
        <taxon>Vertebrata</taxon>
        <taxon>Euteleostomi</taxon>
        <taxon>Actinopterygii</taxon>
        <taxon>Neopterygii</taxon>
        <taxon>Teleostei</taxon>
        <taxon>Neoteleostei</taxon>
        <taxon>Acanthomorphata</taxon>
        <taxon>Eupercaria</taxon>
        <taxon>Perciformes</taxon>
        <taxon>Cottioidei</taxon>
        <taxon>Cottales</taxon>
        <taxon>Liparidae</taxon>
        <taxon>Liparis</taxon>
    </lineage>
</organism>
<dbReference type="AlphaFoldDB" id="A0A4Z2GLL0"/>
<accession>A0A4Z2GLL0</accession>
<feature type="region of interest" description="Disordered" evidence="1">
    <location>
        <begin position="68"/>
        <end position="111"/>
    </location>
</feature>
<reference evidence="2 3" key="1">
    <citation type="submission" date="2019-03" db="EMBL/GenBank/DDBJ databases">
        <title>First draft genome of Liparis tanakae, snailfish: a comprehensive survey of snailfish specific genes.</title>
        <authorList>
            <person name="Kim W."/>
            <person name="Song I."/>
            <person name="Jeong J.-H."/>
            <person name="Kim D."/>
            <person name="Kim S."/>
            <person name="Ryu S."/>
            <person name="Song J.Y."/>
            <person name="Lee S.K."/>
        </authorList>
    </citation>
    <scope>NUCLEOTIDE SEQUENCE [LARGE SCALE GENOMIC DNA]</scope>
    <source>
        <tissue evidence="2">Muscle</tissue>
    </source>
</reference>
<evidence type="ECO:0000313" key="3">
    <source>
        <dbReference type="Proteomes" id="UP000314294"/>
    </source>
</evidence>
<name>A0A4Z2GLL0_9TELE</name>
<dbReference type="EMBL" id="SRLO01000495">
    <property type="protein sequence ID" value="TNN54110.1"/>
    <property type="molecule type" value="Genomic_DNA"/>
</dbReference>
<protein>
    <submittedName>
        <fullName evidence="2">Uncharacterized protein</fullName>
    </submittedName>
</protein>
<evidence type="ECO:0000256" key="1">
    <source>
        <dbReference type="SAM" id="MobiDB-lite"/>
    </source>
</evidence>
<evidence type="ECO:0000313" key="2">
    <source>
        <dbReference type="EMBL" id="TNN54110.1"/>
    </source>
</evidence>
<sequence length="125" mass="14194">MKLLLRLKDFRFQRYESGTWTGQRARHQQTESSRPSTLAICHDGSHLVLAKRRRWCCRLLKGRLPHRYHQPDTLTRPEPTATATDRVPSHRGGGAGTRQCVRAQSRSFSSDDALESVAVKRGTAL</sequence>
<comment type="caution">
    <text evidence="2">The sequence shown here is derived from an EMBL/GenBank/DDBJ whole genome shotgun (WGS) entry which is preliminary data.</text>
</comment>
<keyword evidence="3" id="KW-1185">Reference proteome</keyword>
<dbReference type="Proteomes" id="UP000314294">
    <property type="component" value="Unassembled WGS sequence"/>
</dbReference>